<accession>A0AAD0EAM8</accession>
<dbReference type="SUPFAM" id="SSF53720">
    <property type="entry name" value="ALDH-like"/>
    <property type="match status" value="1"/>
</dbReference>
<reference evidence="3" key="1">
    <citation type="submission" date="2017-06" db="EMBL/GenBank/DDBJ databases">
        <title>Capnocytophaga spp. assemblies.</title>
        <authorList>
            <person name="Gulvik C.A."/>
        </authorList>
    </citation>
    <scope>NUCLEOTIDE SEQUENCE [LARGE SCALE GENOMIC DNA]</scope>
    <source>
        <strain evidence="3">H3936</strain>
    </source>
</reference>
<evidence type="ECO:0000256" key="1">
    <source>
        <dbReference type="ARBA" id="ARBA00022857"/>
    </source>
</evidence>
<dbReference type="EMBL" id="CP022389">
    <property type="protein sequence ID" value="ATA94253.1"/>
    <property type="molecule type" value="Genomic_DNA"/>
</dbReference>
<dbReference type="InterPro" id="IPR016161">
    <property type="entry name" value="Ald_DH/histidinol_DH"/>
</dbReference>
<dbReference type="GO" id="GO:0003995">
    <property type="term" value="F:acyl-CoA dehydrogenase activity"/>
    <property type="evidence" value="ECO:0007669"/>
    <property type="project" value="InterPro"/>
</dbReference>
<evidence type="ECO:0000313" key="2">
    <source>
        <dbReference type="EMBL" id="ATA94253.1"/>
    </source>
</evidence>
<organism evidence="2 3">
    <name type="scientific">Capnocytophaga canimorsus</name>
    <dbReference type="NCBI Taxonomy" id="28188"/>
    <lineage>
        <taxon>Bacteria</taxon>
        <taxon>Pseudomonadati</taxon>
        <taxon>Bacteroidota</taxon>
        <taxon>Flavobacteriia</taxon>
        <taxon>Flavobacteriales</taxon>
        <taxon>Flavobacteriaceae</taxon>
        <taxon>Capnocytophaga</taxon>
    </lineage>
</organism>
<gene>
    <name evidence="2" type="ORF">CGC54_07895</name>
</gene>
<evidence type="ECO:0000313" key="3">
    <source>
        <dbReference type="Proteomes" id="UP000243753"/>
    </source>
</evidence>
<proteinExistence type="predicted"/>
<keyword evidence="1" id="KW-0521">NADP</keyword>
<dbReference type="Proteomes" id="UP000243753">
    <property type="component" value="Chromosome"/>
</dbReference>
<dbReference type="Pfam" id="PF05893">
    <property type="entry name" value="LuxC"/>
    <property type="match status" value="1"/>
</dbReference>
<dbReference type="GO" id="GO:0008218">
    <property type="term" value="P:bioluminescence"/>
    <property type="evidence" value="ECO:0007669"/>
    <property type="project" value="InterPro"/>
</dbReference>
<sequence length="404" mass="47374">MIQKRNYPFDFQQKTSFYKIGKTILLLNQYLFCVYLWQKYSNFTTYTNMLLQERKESFIILGKFLKQFATLPFQIDKSLPNINIDFECFKEVLKTAEQQNGWFTADNLQYACQCWSEALQAKNIEKWLELYHFEAVSAKNIAIIMAGNIPLVGFHDFLSVLISGHRAVVKLSSDDKVLLPFLAKYLTQINPKWESFFEFTNERINHFDAVIATGSNNTARYFEYYFGKKPHIIRKNRNSVAVLSGKETPEQLHALGKDIFQYFGLGCRSVSKIYVPDNYNFDLFFNAIFPYQDIIHIEKYANNYDYNKAVYLMSLFKLKENGFLILKEDSNYGSPIATLFYEYYSDYESLRNHLKTDNEKIQCVVSQGFYDEEVPFGKTQQPQLWEYADGVDTVLFLTNLSKKT</sequence>
<dbReference type="InterPro" id="IPR008670">
    <property type="entry name" value="CoA_reduct_LuxC"/>
</dbReference>
<protein>
    <submittedName>
        <fullName evidence="2">Acyl-CoA reductase</fullName>
    </submittedName>
</protein>
<name>A0AAD0EAM8_9FLAO</name>
<dbReference type="AlphaFoldDB" id="A0AAD0EAM8"/>